<dbReference type="GO" id="GO:0140359">
    <property type="term" value="F:ABC-type transporter activity"/>
    <property type="evidence" value="ECO:0007669"/>
    <property type="project" value="InterPro"/>
</dbReference>
<feature type="transmembrane region" description="Helical" evidence="6">
    <location>
        <begin position="352"/>
        <end position="372"/>
    </location>
</feature>
<evidence type="ECO:0000256" key="4">
    <source>
        <dbReference type="ARBA" id="ARBA00022989"/>
    </source>
</evidence>
<sequence>MSLAKVLISEFKFLFSNIIILLTVFGGSLIYLLLYPTPYKSDVILHQKIAIVDLDQTKLSQELIFMLNAAPQVDVTSILGSEKEARDKVLRGEILGYVSIPKGFESDLHKGISAKLDYVVNASYFSAYGAIMEGINNAVSTLSDAIKIQRKILTGQEIHQNPDLLKKESIPLYNPTNGYLNYALAAILIFILHQTAVAGSMLMGAFQNAQNSKGAYYKEAPFFKVLIARILIFMGIYILLFLLYFGLFFQIYHINVHASDLDFWCFALALIFAMVSLGSFLGLFIKDTALPTQIVLISSLPIVFALGFIWPSDLIPLPIRAFMNLLPAYHGVNGFLHLNQMGAPLSQVMPEFFWLLGLGGFFCICAICTQSLRKRKI</sequence>
<protein>
    <submittedName>
        <fullName evidence="8">Putative ABC-2 type transport system permease protein</fullName>
    </submittedName>
</protein>
<feature type="transmembrane region" description="Helical" evidence="6">
    <location>
        <begin position="179"/>
        <end position="206"/>
    </location>
</feature>
<dbReference type="AlphaFoldDB" id="D3UJF0"/>
<proteinExistence type="predicted"/>
<dbReference type="eggNOG" id="COG0842">
    <property type="taxonomic scope" value="Bacteria"/>
</dbReference>
<accession>D3UJF0</accession>
<feature type="transmembrane region" description="Helical" evidence="6">
    <location>
        <begin position="226"/>
        <end position="249"/>
    </location>
</feature>
<keyword evidence="2" id="KW-1003">Cell membrane</keyword>
<evidence type="ECO:0000256" key="3">
    <source>
        <dbReference type="ARBA" id="ARBA00022692"/>
    </source>
</evidence>
<organism evidence="8 9">
    <name type="scientific">Helicobacter mustelae (strain ATCC 43772 / CCUG 25715 / CIP 103759 / LMG 18044 / NCTC 12198 / R85-136P)</name>
    <name type="common">Campylobacter mustelae</name>
    <dbReference type="NCBI Taxonomy" id="679897"/>
    <lineage>
        <taxon>Bacteria</taxon>
        <taxon>Pseudomonadati</taxon>
        <taxon>Campylobacterota</taxon>
        <taxon>Epsilonproteobacteria</taxon>
        <taxon>Campylobacterales</taxon>
        <taxon>Helicobacteraceae</taxon>
        <taxon>Helicobacter</taxon>
    </lineage>
</organism>
<keyword evidence="5 6" id="KW-0472">Membrane</keyword>
<evidence type="ECO:0000256" key="6">
    <source>
        <dbReference type="SAM" id="Phobius"/>
    </source>
</evidence>
<reference evidence="8 9" key="1">
    <citation type="journal article" date="2010" name="BMC Genomics">
        <title>Comparative genomics and proteomics of Helicobacter mustelae, an ulcerogenic and carcinogenic gastric pathogen.</title>
        <authorList>
            <person name="O'Toole P.W."/>
            <person name="Snelling W.J."/>
            <person name="Canchaya C."/>
            <person name="Forde B.M."/>
            <person name="Hardie K.R."/>
            <person name="Josenhans C."/>
            <person name="Graham R.L.J."/>
            <person name="McMullan G."/>
            <person name="Parkhill J."/>
            <person name="Belda E."/>
            <person name="Bentley S.D."/>
        </authorList>
    </citation>
    <scope>NUCLEOTIDE SEQUENCE [LARGE SCALE GENOMIC DNA]</scope>
    <source>
        <strain evidence="9">ATCC 43772 / LMG 18044 / NCTC 12198 / 12198</strain>
    </source>
</reference>
<dbReference type="KEGG" id="hms:HMU13730"/>
<dbReference type="InterPro" id="IPR051449">
    <property type="entry name" value="ABC-2_transporter_component"/>
</dbReference>
<feature type="transmembrane region" description="Helical" evidence="6">
    <location>
        <begin position="290"/>
        <end position="310"/>
    </location>
</feature>
<keyword evidence="9" id="KW-1185">Reference proteome</keyword>
<dbReference type="PANTHER" id="PTHR30294">
    <property type="entry name" value="MEMBRANE COMPONENT OF ABC TRANSPORTER YHHJ-RELATED"/>
    <property type="match status" value="1"/>
</dbReference>
<dbReference type="STRING" id="679897.HMU13730"/>
<keyword evidence="4 6" id="KW-1133">Transmembrane helix</keyword>
<evidence type="ECO:0000256" key="2">
    <source>
        <dbReference type="ARBA" id="ARBA00022475"/>
    </source>
</evidence>
<dbReference type="Pfam" id="PF12698">
    <property type="entry name" value="ABC2_membrane_3"/>
    <property type="match status" value="1"/>
</dbReference>
<dbReference type="HOGENOM" id="CLU_039483_10_1_7"/>
<evidence type="ECO:0000256" key="1">
    <source>
        <dbReference type="ARBA" id="ARBA00004651"/>
    </source>
</evidence>
<feature type="domain" description="ABC-2 type transporter transmembrane" evidence="7">
    <location>
        <begin position="19"/>
        <end position="364"/>
    </location>
</feature>
<feature type="transmembrane region" description="Helical" evidence="6">
    <location>
        <begin position="261"/>
        <end position="284"/>
    </location>
</feature>
<dbReference type="InterPro" id="IPR013525">
    <property type="entry name" value="ABC2_TM"/>
</dbReference>
<dbReference type="EMBL" id="FN555004">
    <property type="protein sequence ID" value="CBG40626.1"/>
    <property type="molecule type" value="Genomic_DNA"/>
</dbReference>
<keyword evidence="3 6" id="KW-0812">Transmembrane</keyword>
<evidence type="ECO:0000259" key="7">
    <source>
        <dbReference type="Pfam" id="PF12698"/>
    </source>
</evidence>
<feature type="transmembrane region" description="Helical" evidence="6">
    <location>
        <begin position="13"/>
        <end position="34"/>
    </location>
</feature>
<gene>
    <name evidence="8" type="ordered locus">HMU13730</name>
</gene>
<evidence type="ECO:0000313" key="9">
    <source>
        <dbReference type="Proteomes" id="UP000001522"/>
    </source>
</evidence>
<dbReference type="RefSeq" id="WP_013023692.1">
    <property type="nucleotide sequence ID" value="NC_013949.1"/>
</dbReference>
<dbReference type="PANTHER" id="PTHR30294:SF46">
    <property type="entry name" value="ABC TRANSPORTER PERMEASE"/>
    <property type="match status" value="1"/>
</dbReference>
<dbReference type="Proteomes" id="UP000001522">
    <property type="component" value="Chromosome"/>
</dbReference>
<evidence type="ECO:0000256" key="5">
    <source>
        <dbReference type="ARBA" id="ARBA00023136"/>
    </source>
</evidence>
<dbReference type="GO" id="GO:0005886">
    <property type="term" value="C:plasma membrane"/>
    <property type="evidence" value="ECO:0007669"/>
    <property type="project" value="UniProtKB-SubCell"/>
</dbReference>
<name>D3UJF0_HELM1</name>
<dbReference type="Gene3D" id="3.40.1710.10">
    <property type="entry name" value="abc type-2 transporter like domain"/>
    <property type="match status" value="1"/>
</dbReference>
<evidence type="ECO:0000313" key="8">
    <source>
        <dbReference type="EMBL" id="CBG40626.1"/>
    </source>
</evidence>
<comment type="subcellular location">
    <subcellularLocation>
        <location evidence="1">Cell membrane</location>
        <topology evidence="1">Multi-pass membrane protein</topology>
    </subcellularLocation>
</comment>